<evidence type="ECO:0000256" key="2">
    <source>
        <dbReference type="ARBA" id="ARBA00022763"/>
    </source>
</evidence>
<keyword evidence="5" id="KW-1185">Reference proteome</keyword>
<dbReference type="VEuPathDB" id="VectorBase:SCAU014035"/>
<evidence type="ECO:0000256" key="3">
    <source>
        <dbReference type="ARBA" id="ARBA00023204"/>
    </source>
</evidence>
<dbReference type="KEGG" id="scac:106093625"/>
<reference evidence="4" key="1">
    <citation type="submission" date="2020-05" db="UniProtKB">
        <authorList>
            <consortium name="EnsemblMetazoa"/>
        </authorList>
    </citation>
    <scope>IDENTIFICATION</scope>
    <source>
        <strain evidence="4">USDA</strain>
    </source>
</reference>
<evidence type="ECO:0000313" key="5">
    <source>
        <dbReference type="Proteomes" id="UP000095300"/>
    </source>
</evidence>
<dbReference type="GO" id="GO:0006281">
    <property type="term" value="P:DNA repair"/>
    <property type="evidence" value="ECO:0007669"/>
    <property type="project" value="UniProtKB-KW"/>
</dbReference>
<dbReference type="InterPro" id="IPR010760">
    <property type="entry name" value="DNA-repair_Swi5"/>
</dbReference>
<keyword evidence="3" id="KW-0234">DNA repair</keyword>
<organism evidence="4 5">
    <name type="scientific">Stomoxys calcitrans</name>
    <name type="common">Stable fly</name>
    <name type="synonym">Conops calcitrans</name>
    <dbReference type="NCBI Taxonomy" id="35570"/>
    <lineage>
        <taxon>Eukaryota</taxon>
        <taxon>Metazoa</taxon>
        <taxon>Ecdysozoa</taxon>
        <taxon>Arthropoda</taxon>
        <taxon>Hexapoda</taxon>
        <taxon>Insecta</taxon>
        <taxon>Pterygota</taxon>
        <taxon>Neoptera</taxon>
        <taxon>Endopterygota</taxon>
        <taxon>Diptera</taxon>
        <taxon>Brachycera</taxon>
        <taxon>Muscomorpha</taxon>
        <taxon>Muscoidea</taxon>
        <taxon>Muscidae</taxon>
        <taxon>Stomoxys</taxon>
    </lineage>
</organism>
<dbReference type="EnsemblMetazoa" id="SCAU014035-RA">
    <property type="protein sequence ID" value="SCAU014035-PA"/>
    <property type="gene ID" value="SCAU014035"/>
</dbReference>
<evidence type="ECO:0000256" key="1">
    <source>
        <dbReference type="ARBA" id="ARBA00008060"/>
    </source>
</evidence>
<dbReference type="Pfam" id="PF07061">
    <property type="entry name" value="Swi5"/>
    <property type="match status" value="1"/>
</dbReference>
<gene>
    <name evidence="4" type="primary">106093625</name>
</gene>
<dbReference type="STRING" id="35570.A0A1I8Q597"/>
<keyword evidence="2" id="KW-0227">DNA damage</keyword>
<proteinExistence type="inferred from homology"/>
<comment type="similarity">
    <text evidence="1">Belongs to the SWI5/SAE3 family.</text>
</comment>
<dbReference type="Proteomes" id="UP000095300">
    <property type="component" value="Unassembled WGS sequence"/>
</dbReference>
<protein>
    <submittedName>
        <fullName evidence="4">Uncharacterized protein</fullName>
    </submittedName>
</protein>
<evidence type="ECO:0000313" key="4">
    <source>
        <dbReference type="EnsemblMetazoa" id="SCAU014035-PA"/>
    </source>
</evidence>
<sequence length="78" mass="8868">MDAHSKTELCSIYKNLEKELKNAKVSTLETERKAEIMNLLHDFNDIKDAAQIVIGAVANIDCLTIKELHLKYNLPLNE</sequence>
<dbReference type="Gene3D" id="1.20.5.170">
    <property type="match status" value="1"/>
</dbReference>
<name>A0A1I8Q597_STOCA</name>
<dbReference type="OrthoDB" id="5839at2759"/>
<dbReference type="AlphaFoldDB" id="A0A1I8Q597"/>
<accession>A0A1I8Q597</accession>